<evidence type="ECO:0000256" key="1">
    <source>
        <dbReference type="SAM" id="Phobius"/>
    </source>
</evidence>
<dbReference type="InterPro" id="IPR006860">
    <property type="entry name" value="FecR"/>
</dbReference>
<feature type="domain" description="FecR protein" evidence="2">
    <location>
        <begin position="181"/>
        <end position="282"/>
    </location>
</feature>
<dbReference type="PANTHER" id="PTHR30273">
    <property type="entry name" value="PERIPLASMIC SIGNAL SENSOR AND SIGMA FACTOR ACTIVATOR FECR-RELATED"/>
    <property type="match status" value="1"/>
</dbReference>
<dbReference type="RefSeq" id="WP_162331713.1">
    <property type="nucleotide sequence ID" value="NZ_CP048113.1"/>
</dbReference>
<dbReference type="KEGG" id="chih:GWR21_10555"/>
<dbReference type="Gene3D" id="2.60.120.1440">
    <property type="match status" value="1"/>
</dbReference>
<dbReference type="AlphaFoldDB" id="A0A6B9ZE59"/>
<keyword evidence="1" id="KW-0812">Transmembrane</keyword>
<evidence type="ECO:0000313" key="5">
    <source>
        <dbReference type="Proteomes" id="UP000476411"/>
    </source>
</evidence>
<organism evidence="4 5">
    <name type="scientific">Chitinophaga agri</name>
    <dbReference type="NCBI Taxonomy" id="2703787"/>
    <lineage>
        <taxon>Bacteria</taxon>
        <taxon>Pseudomonadati</taxon>
        <taxon>Bacteroidota</taxon>
        <taxon>Chitinophagia</taxon>
        <taxon>Chitinophagales</taxon>
        <taxon>Chitinophagaceae</taxon>
        <taxon>Chitinophaga</taxon>
    </lineage>
</organism>
<dbReference type="InterPro" id="IPR012373">
    <property type="entry name" value="Ferrdict_sens_TM"/>
</dbReference>
<dbReference type="PANTHER" id="PTHR30273:SF2">
    <property type="entry name" value="PROTEIN FECR"/>
    <property type="match status" value="1"/>
</dbReference>
<proteinExistence type="predicted"/>
<evidence type="ECO:0000259" key="2">
    <source>
        <dbReference type="Pfam" id="PF04773"/>
    </source>
</evidence>
<dbReference type="Pfam" id="PF04773">
    <property type="entry name" value="FecR"/>
    <property type="match status" value="1"/>
</dbReference>
<keyword evidence="1" id="KW-1133">Transmembrane helix</keyword>
<evidence type="ECO:0000313" key="4">
    <source>
        <dbReference type="EMBL" id="QHS60019.1"/>
    </source>
</evidence>
<accession>A0A6B9ZE59</accession>
<reference evidence="4 5" key="1">
    <citation type="submission" date="2020-01" db="EMBL/GenBank/DDBJ databases">
        <title>Complete genome sequence of Chitinophaga sp. H33E-04 isolated from quinoa roots.</title>
        <authorList>
            <person name="Weon H.-Y."/>
            <person name="Lee S.A."/>
        </authorList>
    </citation>
    <scope>NUCLEOTIDE SEQUENCE [LARGE SCALE GENOMIC DNA]</scope>
    <source>
        <strain evidence="4 5">H33E-04</strain>
    </source>
</reference>
<dbReference type="Gene3D" id="3.55.50.30">
    <property type="match status" value="1"/>
</dbReference>
<keyword evidence="5" id="KW-1185">Reference proteome</keyword>
<keyword evidence="1" id="KW-0472">Membrane</keyword>
<feature type="transmembrane region" description="Helical" evidence="1">
    <location>
        <begin position="85"/>
        <end position="105"/>
    </location>
</feature>
<name>A0A6B9ZE59_9BACT</name>
<evidence type="ECO:0000259" key="3">
    <source>
        <dbReference type="Pfam" id="PF16344"/>
    </source>
</evidence>
<dbReference type="Proteomes" id="UP000476411">
    <property type="component" value="Chromosome"/>
</dbReference>
<dbReference type="EMBL" id="CP048113">
    <property type="protein sequence ID" value="QHS60019.1"/>
    <property type="molecule type" value="Genomic_DNA"/>
</dbReference>
<dbReference type="Pfam" id="PF16344">
    <property type="entry name" value="FecR_C"/>
    <property type="match status" value="1"/>
</dbReference>
<dbReference type="GO" id="GO:0016989">
    <property type="term" value="F:sigma factor antagonist activity"/>
    <property type="evidence" value="ECO:0007669"/>
    <property type="project" value="TreeGrafter"/>
</dbReference>
<dbReference type="InterPro" id="IPR032508">
    <property type="entry name" value="FecR_C"/>
</dbReference>
<protein>
    <submittedName>
        <fullName evidence="4">FecR family protein</fullName>
    </submittedName>
</protein>
<feature type="domain" description="Protein FecR C-terminal" evidence="3">
    <location>
        <begin position="325"/>
        <end position="391"/>
    </location>
</feature>
<sequence>MPENIREERIIYLINQYYAGTASPAEASELRTFLLEGADRELIVAHMEQLAAVAPEATHISDERLDTVFASIAGGHTRQMPVRRYFYGVAAAVLALVIAGSIYFFRGSNAPVKSGTVATVTTREIAPGHDGAILTLAGGQQVVLDNQGDGAIGGSAGEGISKKGGELIVDGQNSSNNALNTLTTPRGRQFALTLPDGSKVWLNAASAIKFPAAFRQGERVVYLSGEGYFEIARQADAKGNRIPFRVVVNQQSTIEVLGTHFNINAYEDEQSIRTTLLEGAVKISTASHTVTLQPGQQAAITTDRIDVEKHADLDQAVSWKNGLFIFNGRAGLPEVMRQLSRWYDVQVVFAGKVPDIAFTGEMQRNLSLQQVTKGLAAMGVNFKIEGQKITIYP</sequence>
<gene>
    <name evidence="4" type="ORF">GWR21_10555</name>
</gene>